<keyword evidence="8 10" id="KW-1133">Transmembrane helix</keyword>
<name>A0A1I2P124_9BACT</name>
<dbReference type="InterPro" id="IPR006260">
    <property type="entry name" value="TonB/TolA_C"/>
</dbReference>
<dbReference type="Gene3D" id="3.30.1150.10">
    <property type="match status" value="1"/>
</dbReference>
<dbReference type="GO" id="GO:0015891">
    <property type="term" value="P:siderophore transport"/>
    <property type="evidence" value="ECO:0007669"/>
    <property type="project" value="InterPro"/>
</dbReference>
<evidence type="ECO:0000256" key="9">
    <source>
        <dbReference type="ARBA" id="ARBA00023136"/>
    </source>
</evidence>
<dbReference type="InterPro" id="IPR051045">
    <property type="entry name" value="TonB-dependent_transducer"/>
</dbReference>
<evidence type="ECO:0000256" key="8">
    <source>
        <dbReference type="ARBA" id="ARBA00022989"/>
    </source>
</evidence>
<evidence type="ECO:0000313" key="12">
    <source>
        <dbReference type="EMBL" id="SFG09393.1"/>
    </source>
</evidence>
<dbReference type="NCBIfam" id="TIGR01352">
    <property type="entry name" value="tonB_Cterm"/>
    <property type="match status" value="1"/>
</dbReference>
<feature type="transmembrane region" description="Helical" evidence="10">
    <location>
        <begin position="17"/>
        <end position="36"/>
    </location>
</feature>
<evidence type="ECO:0000256" key="4">
    <source>
        <dbReference type="ARBA" id="ARBA00022475"/>
    </source>
</evidence>
<dbReference type="GO" id="GO:0055085">
    <property type="term" value="P:transmembrane transport"/>
    <property type="evidence" value="ECO:0007669"/>
    <property type="project" value="InterPro"/>
</dbReference>
<dbReference type="InterPro" id="IPR003538">
    <property type="entry name" value="TonB"/>
</dbReference>
<evidence type="ECO:0000259" key="11">
    <source>
        <dbReference type="PROSITE" id="PS52015"/>
    </source>
</evidence>
<evidence type="ECO:0000256" key="1">
    <source>
        <dbReference type="ARBA" id="ARBA00004383"/>
    </source>
</evidence>
<evidence type="ECO:0000256" key="10">
    <source>
        <dbReference type="SAM" id="Phobius"/>
    </source>
</evidence>
<evidence type="ECO:0000256" key="7">
    <source>
        <dbReference type="ARBA" id="ARBA00022927"/>
    </source>
</evidence>
<feature type="domain" description="TonB C-terminal" evidence="11">
    <location>
        <begin position="134"/>
        <end position="224"/>
    </location>
</feature>
<dbReference type="EMBL" id="FOPC01000001">
    <property type="protein sequence ID" value="SFG09393.1"/>
    <property type="molecule type" value="Genomic_DNA"/>
</dbReference>
<dbReference type="STRING" id="435880.SAMN04487988_101385"/>
<dbReference type="InterPro" id="IPR037682">
    <property type="entry name" value="TonB_C"/>
</dbReference>
<dbReference type="GO" id="GO:0030288">
    <property type="term" value="C:outer membrane-bounded periplasmic space"/>
    <property type="evidence" value="ECO:0007669"/>
    <property type="project" value="InterPro"/>
</dbReference>
<dbReference type="Proteomes" id="UP000199642">
    <property type="component" value="Unassembled WGS sequence"/>
</dbReference>
<proteinExistence type="inferred from homology"/>
<dbReference type="GO" id="GO:0015031">
    <property type="term" value="P:protein transport"/>
    <property type="evidence" value="ECO:0007669"/>
    <property type="project" value="UniProtKB-KW"/>
</dbReference>
<dbReference type="Pfam" id="PF03544">
    <property type="entry name" value="TonB_C"/>
    <property type="match status" value="1"/>
</dbReference>
<sequence length="224" mass="24916">MEAKKNQKADLKNKSSLFLNLGLTFSVGLVLVAFEWKSPYSGPLKEIGTSSENWVIEDIPLTIQTPPPPPPPVTTVEIKEVDNEIELDDLDLDIDINPSDSEEIPEVILNENPPITETADEVMDFTDVTATFKGGMKAWYNYLNKNLRYPSLAKRMGIEGTVLVRFVINKDGSVQDVEVLRPLGGGCDEVAMEVISNSPDWIPGKLKGQIVRSRMVMPIKFKLN</sequence>
<evidence type="ECO:0000313" key="13">
    <source>
        <dbReference type="Proteomes" id="UP000199642"/>
    </source>
</evidence>
<keyword evidence="6 10" id="KW-0812">Transmembrane</keyword>
<reference evidence="13" key="1">
    <citation type="submission" date="2016-10" db="EMBL/GenBank/DDBJ databases">
        <authorList>
            <person name="Varghese N."/>
            <person name="Submissions S."/>
        </authorList>
    </citation>
    <scope>NUCLEOTIDE SEQUENCE [LARGE SCALE GENOMIC DNA]</scope>
    <source>
        <strain evidence="13">DSM 19315</strain>
    </source>
</reference>
<dbReference type="PANTHER" id="PTHR33446:SF2">
    <property type="entry name" value="PROTEIN TONB"/>
    <property type="match status" value="1"/>
</dbReference>
<gene>
    <name evidence="12" type="ORF">SAMN04487988_101385</name>
</gene>
<accession>A0A1I2P124</accession>
<dbReference type="OrthoDB" id="9812355at2"/>
<protein>
    <submittedName>
        <fullName evidence="12">Protein TonB</fullName>
    </submittedName>
</protein>
<evidence type="ECO:0000256" key="2">
    <source>
        <dbReference type="ARBA" id="ARBA00006555"/>
    </source>
</evidence>
<organism evidence="12 13">
    <name type="scientific">Algoriphagus hitonicola</name>
    <dbReference type="NCBI Taxonomy" id="435880"/>
    <lineage>
        <taxon>Bacteria</taxon>
        <taxon>Pseudomonadati</taxon>
        <taxon>Bacteroidota</taxon>
        <taxon>Cytophagia</taxon>
        <taxon>Cytophagales</taxon>
        <taxon>Cyclobacteriaceae</taxon>
        <taxon>Algoriphagus</taxon>
    </lineage>
</organism>
<keyword evidence="9 10" id="KW-0472">Membrane</keyword>
<dbReference type="PANTHER" id="PTHR33446">
    <property type="entry name" value="PROTEIN TONB-RELATED"/>
    <property type="match status" value="1"/>
</dbReference>
<evidence type="ECO:0000256" key="5">
    <source>
        <dbReference type="ARBA" id="ARBA00022519"/>
    </source>
</evidence>
<dbReference type="GO" id="GO:0098797">
    <property type="term" value="C:plasma membrane protein complex"/>
    <property type="evidence" value="ECO:0007669"/>
    <property type="project" value="TreeGrafter"/>
</dbReference>
<dbReference type="SUPFAM" id="SSF74653">
    <property type="entry name" value="TolA/TonB C-terminal domain"/>
    <property type="match status" value="1"/>
</dbReference>
<keyword evidence="5" id="KW-0997">Cell inner membrane</keyword>
<dbReference type="PRINTS" id="PR01374">
    <property type="entry name" value="TONBPROTEIN"/>
</dbReference>
<keyword evidence="3" id="KW-0813">Transport</keyword>
<comment type="subcellular location">
    <subcellularLocation>
        <location evidence="1">Cell inner membrane</location>
        <topology evidence="1">Single-pass membrane protein</topology>
        <orientation evidence="1">Periplasmic side</orientation>
    </subcellularLocation>
</comment>
<dbReference type="PROSITE" id="PS52015">
    <property type="entry name" value="TONB_CTD"/>
    <property type="match status" value="1"/>
</dbReference>
<comment type="similarity">
    <text evidence="2">Belongs to the TonB family.</text>
</comment>
<dbReference type="GO" id="GO:0031992">
    <property type="term" value="F:energy transducer activity"/>
    <property type="evidence" value="ECO:0007669"/>
    <property type="project" value="InterPro"/>
</dbReference>
<dbReference type="RefSeq" id="WP_092788549.1">
    <property type="nucleotide sequence ID" value="NZ_FOPC01000001.1"/>
</dbReference>
<keyword evidence="7" id="KW-0653">Protein transport</keyword>
<keyword evidence="13" id="KW-1185">Reference proteome</keyword>
<dbReference type="AlphaFoldDB" id="A0A1I2P124"/>
<keyword evidence="4" id="KW-1003">Cell membrane</keyword>
<evidence type="ECO:0000256" key="3">
    <source>
        <dbReference type="ARBA" id="ARBA00022448"/>
    </source>
</evidence>
<evidence type="ECO:0000256" key="6">
    <source>
        <dbReference type="ARBA" id="ARBA00022692"/>
    </source>
</evidence>